<feature type="region of interest" description="Disordered" evidence="2">
    <location>
        <begin position="1473"/>
        <end position="1508"/>
    </location>
</feature>
<organism evidence="4 5">
    <name type="scientific">Mizuhopecten yessoensis</name>
    <name type="common">Japanese scallop</name>
    <name type="synonym">Patinopecten yessoensis</name>
    <dbReference type="NCBI Taxonomy" id="6573"/>
    <lineage>
        <taxon>Eukaryota</taxon>
        <taxon>Metazoa</taxon>
        <taxon>Spiralia</taxon>
        <taxon>Lophotrochozoa</taxon>
        <taxon>Mollusca</taxon>
        <taxon>Bivalvia</taxon>
        <taxon>Autobranchia</taxon>
        <taxon>Pteriomorphia</taxon>
        <taxon>Pectinida</taxon>
        <taxon>Pectinoidea</taxon>
        <taxon>Pectinidae</taxon>
        <taxon>Mizuhopecten</taxon>
    </lineage>
</organism>
<accession>A0A210QRQ9</accession>
<feature type="compositionally biased region" description="Polar residues" evidence="2">
    <location>
        <begin position="273"/>
        <end position="284"/>
    </location>
</feature>
<dbReference type="InterPro" id="IPR036236">
    <property type="entry name" value="Znf_C2H2_sf"/>
</dbReference>
<feature type="compositionally biased region" description="Low complexity" evidence="2">
    <location>
        <begin position="457"/>
        <end position="466"/>
    </location>
</feature>
<gene>
    <name evidence="4" type="ORF">KP79_PYT14639</name>
</gene>
<feature type="domain" description="C2H2-type" evidence="3">
    <location>
        <begin position="1226"/>
        <end position="1249"/>
    </location>
</feature>
<proteinExistence type="predicted"/>
<evidence type="ECO:0000313" key="4">
    <source>
        <dbReference type="EMBL" id="OWF51378.1"/>
    </source>
</evidence>
<keyword evidence="1" id="KW-0862">Zinc</keyword>
<feature type="region of interest" description="Disordered" evidence="2">
    <location>
        <begin position="205"/>
        <end position="233"/>
    </location>
</feature>
<feature type="region of interest" description="Disordered" evidence="2">
    <location>
        <begin position="247"/>
        <end position="284"/>
    </location>
</feature>
<feature type="compositionally biased region" description="Basic and acidic residues" evidence="2">
    <location>
        <begin position="1"/>
        <end position="19"/>
    </location>
</feature>
<keyword evidence="1" id="KW-0479">Metal-binding</keyword>
<feature type="region of interest" description="Disordered" evidence="2">
    <location>
        <begin position="1"/>
        <end position="24"/>
    </location>
</feature>
<dbReference type="EMBL" id="NEDP02002271">
    <property type="protein sequence ID" value="OWF51378.1"/>
    <property type="molecule type" value="Genomic_DNA"/>
</dbReference>
<dbReference type="STRING" id="6573.A0A210QRQ9"/>
<feature type="domain" description="C2H2-type" evidence="3">
    <location>
        <begin position="1406"/>
        <end position="1434"/>
    </location>
</feature>
<dbReference type="PANTHER" id="PTHR47222:SF5">
    <property type="entry name" value="LOW QUALITY PROTEIN: ZINC FINGER PROTEIN 532-LIKE"/>
    <property type="match status" value="1"/>
</dbReference>
<feature type="compositionally biased region" description="Basic and acidic residues" evidence="2">
    <location>
        <begin position="1497"/>
        <end position="1508"/>
    </location>
</feature>
<feature type="region of interest" description="Disordered" evidence="2">
    <location>
        <begin position="433"/>
        <end position="483"/>
    </location>
</feature>
<sequence>MDSKSDEVDGKTTSEKELGVGEILEDVTSTNVTKITSGVEDVDRVTSSTSTRTNHCSDQIEENGQISAESNQQAEASVNAVQSSSAPDPVPGNKDDISMETDSKHTPESSEANTMVTEHALADSTAVEEPCCDGSGDTEGIRLSPKANIETVDSSDNRQATDITMETGDSVADSSCGLSQIQIICVQSMATDSLGMEFEDSIQISSEDQQETVCPVTSQRSEVTGIEDTSRSPTELLKVTKDDENAMASSVCVEESPRSDVSTSAQSNVSSSEAPQSQDINFKDNLSSKDSAISAVAKSDSDITISTNILQPSTKQVVVTSQSWVANHVIDTSIETATDPNILLETTIIVPNISSGTAIAPDISSGTAIAPDTSSETATDPNILSETSIIVPNISSGTAIAPDTSIETATDPNILSETSIIVPNIWSGTAIAPDTSSETANGPIIGTISNQEDKAPSQETSSSSQSKGLENSEELSINRQDGEVTVTSSVPFTRVRSSGETTSQVVDNSAIKACLASGPQVLAVQAGIIESQDIRKSSIAQKFSSYTLKKARSMLQSALETMPIVNNHPQLQQVNQTLSTGMNNCNSPLKVTTHPSNRPEEHGDILDILKTHQKEATSEIKTQEASLVNKTAVAEKSRRQGSNQIAKKSTTKKPIVPITGVSEEPSIKQEPADGYTGYGYSEPAKEATNSEGSSPSVVIENVQGNQVSSSINHNSINLLSSQVNRLPTVTSNQNSLLPSVAMMNANPTHVLGTLVPSNPGRPIAHTLMSTTISDVTRPKFVPVMAGFGPGKGPNRVTIRLSNTTAVTPSSVSLSRMPKPHRAPRPIQPKGSEMPQPKATTVAVANKKVHTISTPALLQTNATIKTTIPPPMSVSTINIDTVGLPRITELIARKNPIPNYKAPTIPENLKGVIKEESYLCYECGDLFLIESSLTQHRGRYSMKIAYKCDECNKEKCFFNKCQFLGHLRQHLNIDKSQAVPIHIKSDSISIAPLPKIYESLIFQTSVPTKNAEEKKSQQDVVKEAPSPKKRCRECGMQLTMEERTRHFNTSSTNCDFWNCCNICQMILPSICALRAHRRLHTDPDSSNCPECGEQFFKEVITYKEKPLDSRSAFIQHLRYQCCHISRIAQMQCPKCKDMLESGPQIKNHVLAKLDQYYKCQICPMAFRTAAGFERHFVSHKKGNPVKKDYKRIYKCHICDTVLDDITVLEVHIAGHVKELKRACTYGFVCIDCRQVFPSKEDLSKHITENHPRIANKTICVKCNKSFGNIYECFVHDLVMHRSSVVPEYRPCKLCGNVMEIDEFLSHPCNRRKTKEKYVCNFCDKEILKKKHLTTHMEWHKTNGAAVCLKCFRTDFSDMTELKNHEVICSGSQQTQAKPTEQCVDCKLEFLDKGTLEKHRAQNHPDLFPCHLCGDTYQSQDDLKNHVTVKHVAKRNVYPCHICNSRGIKKAFSSNALLEKHLSCRHRQGRNPVMSQKFIKQEDEESSGDTDQDKEEVDDSKRKHEEVTNSDQPFKKLRVEGETRFTCAKCSLTCEDRATFLKHLVDHKVENFIQCMECGLSFAVLPSLRKHLFMVHKVKDFKMYCQDNDVKEAMDVDYDREIKDIPPVPEMEVVHDSDSVEEEDSTRNPLECRVCKLVLESEADLRTHTRTHGMAFIRNKRRNKMVPSAKIRPPEMNGVDTDGDSSSLSLD</sequence>
<dbReference type="InterPro" id="IPR045914">
    <property type="entry name" value="Zn532-like"/>
</dbReference>
<feature type="compositionally biased region" description="Polar residues" evidence="2">
    <location>
        <begin position="474"/>
        <end position="483"/>
    </location>
</feature>
<feature type="domain" description="C2H2-type" evidence="3">
    <location>
        <begin position="1156"/>
        <end position="1183"/>
    </location>
</feature>
<dbReference type="Pfam" id="PF25412">
    <property type="entry name" value="zf-C2H2_ZNF592"/>
    <property type="match status" value="1"/>
</dbReference>
<dbReference type="InterPro" id="IPR057356">
    <property type="entry name" value="Znf-C2H2_ZNF592"/>
</dbReference>
<feature type="region of interest" description="Disordered" evidence="2">
    <location>
        <begin position="805"/>
        <end position="835"/>
    </location>
</feature>
<protein>
    <submittedName>
        <fullName evidence="4">Zinc finger protein 592</fullName>
    </submittedName>
</protein>
<dbReference type="GO" id="GO:0008270">
    <property type="term" value="F:zinc ion binding"/>
    <property type="evidence" value="ECO:0007669"/>
    <property type="project" value="UniProtKB-KW"/>
</dbReference>
<evidence type="ECO:0000259" key="3">
    <source>
        <dbReference type="PROSITE" id="PS50157"/>
    </source>
</evidence>
<feature type="region of interest" description="Disordered" evidence="2">
    <location>
        <begin position="1662"/>
        <end position="1689"/>
    </location>
</feature>
<feature type="compositionally biased region" description="Polar residues" evidence="2">
    <location>
        <begin position="687"/>
        <end position="696"/>
    </location>
</feature>
<evidence type="ECO:0000313" key="5">
    <source>
        <dbReference type="Proteomes" id="UP000242188"/>
    </source>
</evidence>
<feature type="region of interest" description="Disordered" evidence="2">
    <location>
        <begin position="631"/>
        <end position="696"/>
    </location>
</feature>
<feature type="region of interest" description="Disordered" evidence="2">
    <location>
        <begin position="38"/>
        <end position="113"/>
    </location>
</feature>
<evidence type="ECO:0000256" key="1">
    <source>
        <dbReference type="PROSITE-ProRule" id="PRU00042"/>
    </source>
</evidence>
<dbReference type="PROSITE" id="PS50157">
    <property type="entry name" value="ZINC_FINGER_C2H2_2"/>
    <property type="match status" value="6"/>
</dbReference>
<dbReference type="Gene3D" id="3.30.160.60">
    <property type="entry name" value="Classic Zinc Finger"/>
    <property type="match status" value="6"/>
</dbReference>
<dbReference type="SUPFAM" id="SSF57667">
    <property type="entry name" value="beta-beta-alpha zinc fingers"/>
    <property type="match status" value="2"/>
</dbReference>
<feature type="domain" description="C2H2-type" evidence="3">
    <location>
        <begin position="1551"/>
        <end position="1574"/>
    </location>
</feature>
<keyword evidence="5" id="KW-1185">Reference proteome</keyword>
<dbReference type="OrthoDB" id="7312725at2759"/>
<keyword evidence="1" id="KW-0863">Zinc-finger</keyword>
<reference evidence="4 5" key="1">
    <citation type="journal article" date="2017" name="Nat. Ecol. Evol.">
        <title>Scallop genome provides insights into evolution of bilaterian karyotype and development.</title>
        <authorList>
            <person name="Wang S."/>
            <person name="Zhang J."/>
            <person name="Jiao W."/>
            <person name="Li J."/>
            <person name="Xun X."/>
            <person name="Sun Y."/>
            <person name="Guo X."/>
            <person name="Huan P."/>
            <person name="Dong B."/>
            <person name="Zhang L."/>
            <person name="Hu X."/>
            <person name="Sun X."/>
            <person name="Wang J."/>
            <person name="Zhao C."/>
            <person name="Wang Y."/>
            <person name="Wang D."/>
            <person name="Huang X."/>
            <person name="Wang R."/>
            <person name="Lv J."/>
            <person name="Li Y."/>
            <person name="Zhang Z."/>
            <person name="Liu B."/>
            <person name="Lu W."/>
            <person name="Hui Y."/>
            <person name="Liang J."/>
            <person name="Zhou Z."/>
            <person name="Hou R."/>
            <person name="Li X."/>
            <person name="Liu Y."/>
            <person name="Li H."/>
            <person name="Ning X."/>
            <person name="Lin Y."/>
            <person name="Zhao L."/>
            <person name="Xing Q."/>
            <person name="Dou J."/>
            <person name="Li Y."/>
            <person name="Mao J."/>
            <person name="Guo H."/>
            <person name="Dou H."/>
            <person name="Li T."/>
            <person name="Mu C."/>
            <person name="Jiang W."/>
            <person name="Fu Q."/>
            <person name="Fu X."/>
            <person name="Miao Y."/>
            <person name="Liu J."/>
            <person name="Yu Q."/>
            <person name="Li R."/>
            <person name="Liao H."/>
            <person name="Li X."/>
            <person name="Kong Y."/>
            <person name="Jiang Z."/>
            <person name="Chourrout D."/>
            <person name="Li R."/>
            <person name="Bao Z."/>
        </authorList>
    </citation>
    <scope>NUCLEOTIDE SEQUENCE [LARGE SCALE GENOMIC DNA]</scope>
    <source>
        <strain evidence="4 5">PY_sf001</strain>
    </source>
</reference>
<name>A0A210QRQ9_MIZYE</name>
<dbReference type="SMART" id="SM00355">
    <property type="entry name" value="ZnF_C2H2"/>
    <property type="match status" value="13"/>
</dbReference>
<dbReference type="InterPro" id="IPR013087">
    <property type="entry name" value="Znf_C2H2_type"/>
</dbReference>
<evidence type="ECO:0000256" key="2">
    <source>
        <dbReference type="SAM" id="MobiDB-lite"/>
    </source>
</evidence>
<feature type="compositionally biased region" description="Polar residues" evidence="2">
    <location>
        <begin position="54"/>
        <end position="86"/>
    </location>
</feature>
<comment type="caution">
    <text evidence="4">The sequence shown here is derived from an EMBL/GenBank/DDBJ whole genome shotgun (WGS) entry which is preliminary data.</text>
</comment>
<feature type="compositionally biased region" description="Low complexity" evidence="2">
    <location>
        <begin position="259"/>
        <end position="272"/>
    </location>
</feature>
<dbReference type="PANTHER" id="PTHR47222">
    <property type="entry name" value="ZINC FINGER PROTEIN 532-RELATED"/>
    <property type="match status" value="1"/>
</dbReference>
<feature type="compositionally biased region" description="Acidic residues" evidence="2">
    <location>
        <begin position="1480"/>
        <end position="1496"/>
    </location>
</feature>
<dbReference type="Proteomes" id="UP000242188">
    <property type="component" value="Unassembled WGS sequence"/>
</dbReference>
<feature type="domain" description="C2H2-type" evidence="3">
    <location>
        <begin position="917"/>
        <end position="944"/>
    </location>
</feature>
<dbReference type="PROSITE" id="PS00028">
    <property type="entry name" value="ZINC_FINGER_C2H2_1"/>
    <property type="match status" value="8"/>
</dbReference>
<feature type="compositionally biased region" description="Polar residues" evidence="2">
    <location>
        <begin position="205"/>
        <end position="222"/>
    </location>
</feature>
<feature type="domain" description="C2H2-type" evidence="3">
    <location>
        <begin position="1316"/>
        <end position="1343"/>
    </location>
</feature>
<feature type="compositionally biased region" description="Basic and acidic residues" evidence="2">
    <location>
        <begin position="93"/>
        <end position="108"/>
    </location>
</feature>